<reference evidence="1" key="2">
    <citation type="submission" date="2022-06" db="UniProtKB">
        <authorList>
            <consortium name="EnsemblMetazoa"/>
        </authorList>
    </citation>
    <scope>IDENTIFICATION</scope>
    <source>
        <strain evidence="1">DF5081</strain>
    </source>
</reference>
<accession>A0A8R1EBW6</accession>
<dbReference type="AlphaFoldDB" id="A0A8R1EBW6"/>
<organism evidence="1 2">
    <name type="scientific">Caenorhabditis japonica</name>
    <dbReference type="NCBI Taxonomy" id="281687"/>
    <lineage>
        <taxon>Eukaryota</taxon>
        <taxon>Metazoa</taxon>
        <taxon>Ecdysozoa</taxon>
        <taxon>Nematoda</taxon>
        <taxon>Chromadorea</taxon>
        <taxon>Rhabditida</taxon>
        <taxon>Rhabditina</taxon>
        <taxon>Rhabditomorpha</taxon>
        <taxon>Rhabditoidea</taxon>
        <taxon>Rhabditidae</taxon>
        <taxon>Peloderinae</taxon>
        <taxon>Caenorhabditis</taxon>
    </lineage>
</organism>
<protein>
    <submittedName>
        <fullName evidence="1">Uncharacterized protein</fullName>
    </submittedName>
</protein>
<dbReference type="EnsemblMetazoa" id="CJA32982.1">
    <property type="protein sequence ID" value="CJA32982.1"/>
    <property type="gene ID" value="WBGene00208829"/>
</dbReference>
<name>A0A8R1EBW6_CAEJA</name>
<evidence type="ECO:0000313" key="1">
    <source>
        <dbReference type="EnsemblMetazoa" id="CJA32982.1"/>
    </source>
</evidence>
<evidence type="ECO:0000313" key="2">
    <source>
        <dbReference type="Proteomes" id="UP000005237"/>
    </source>
</evidence>
<reference evidence="2" key="1">
    <citation type="submission" date="2010-08" db="EMBL/GenBank/DDBJ databases">
        <authorList>
            <consortium name="Caenorhabditis japonica Sequencing Consortium"/>
            <person name="Wilson R.K."/>
        </authorList>
    </citation>
    <scope>NUCLEOTIDE SEQUENCE [LARGE SCALE GENOMIC DNA]</scope>
    <source>
        <strain evidence="2">DF5081</strain>
    </source>
</reference>
<keyword evidence="2" id="KW-1185">Reference proteome</keyword>
<proteinExistence type="predicted"/>
<sequence>MPTISSFPFLSVCSPHAEAVLFSFTTSTFTAPVIYSRSKPLSSLRTLIATSRHGVFDIYSTHPTQCRIKGSFNAHSRLFPEPFSS</sequence>
<dbReference type="Proteomes" id="UP000005237">
    <property type="component" value="Unassembled WGS sequence"/>
</dbReference>